<dbReference type="EMBL" id="CADCWN010000314">
    <property type="protein sequence ID" value="CAA9586644.1"/>
    <property type="molecule type" value="Genomic_DNA"/>
</dbReference>
<accession>A0A6J4VRF3</accession>
<organism evidence="4">
    <name type="scientific">uncultured Thermomicrobiales bacterium</name>
    <dbReference type="NCBI Taxonomy" id="1645740"/>
    <lineage>
        <taxon>Bacteria</taxon>
        <taxon>Pseudomonadati</taxon>
        <taxon>Thermomicrobiota</taxon>
        <taxon>Thermomicrobia</taxon>
        <taxon>Thermomicrobiales</taxon>
        <taxon>environmental samples</taxon>
    </lineage>
</organism>
<dbReference type="AlphaFoldDB" id="A0A6J4VRF3"/>
<dbReference type="InterPro" id="IPR041071">
    <property type="entry name" value="DAHP_snth_FXD"/>
</dbReference>
<dbReference type="InterPro" id="IPR006218">
    <property type="entry name" value="DAHP1/KDSA"/>
</dbReference>
<dbReference type="GO" id="GO:0003849">
    <property type="term" value="F:3-deoxy-7-phosphoheptulonate synthase activity"/>
    <property type="evidence" value="ECO:0007669"/>
    <property type="project" value="UniProtKB-EC"/>
</dbReference>
<proteinExistence type="predicted"/>
<dbReference type="PANTHER" id="PTHR43018:SF1">
    <property type="entry name" value="PROTEIN AROA(G)"/>
    <property type="match status" value="1"/>
</dbReference>
<dbReference type="NCBIfam" id="TIGR01361">
    <property type="entry name" value="DAHP_synth_Bsub"/>
    <property type="match status" value="1"/>
</dbReference>
<sequence>MIVVMRSGFAQEELARVTQMVSEAGLRSQVTLGENQAIVGVIGVPITDQLQEALEVLPGVEQILRVSKRYKLASRDFHPENTRFSVGPVTFGGDEIVIIAGPCSVEGEEEFLQAAEQSRAAGATMLRGGAYKPRTSPYEFRGMGERGLEIMAEAREKTGLPIITEVMTPADVPLVASYADVLQIGARNSQNYLLLEAAGAAGKPVMLKRGMSMLFEEWLLAAEYIMASGQPNVILCERGIRTFETATRNTLDLSMVPLVKKMSHLPIVIDPSHGTGKADLVPAMAIAAVAAGADALMIEMHPNPDKALSDGAQSLNPAQFADLTPRLEAVAGAIGRRLARLNAAVAAD</sequence>
<evidence type="ECO:0000259" key="2">
    <source>
        <dbReference type="Pfam" id="PF00793"/>
    </source>
</evidence>
<dbReference type="NCBIfam" id="NF006421">
    <property type="entry name" value="PRK08673.1"/>
    <property type="match status" value="1"/>
</dbReference>
<feature type="domain" description="DAHP synthase ferredoxin-like" evidence="3">
    <location>
        <begin position="1"/>
        <end position="68"/>
    </location>
</feature>
<evidence type="ECO:0000259" key="3">
    <source>
        <dbReference type="Pfam" id="PF18152"/>
    </source>
</evidence>
<dbReference type="Pfam" id="PF00793">
    <property type="entry name" value="DAHP_synth_1"/>
    <property type="match status" value="1"/>
</dbReference>
<dbReference type="Gene3D" id="3.30.70.1140">
    <property type="entry name" value="Phospho-2-dehydro-3-deoxyheptonate aldolase, domain 1"/>
    <property type="match status" value="1"/>
</dbReference>
<gene>
    <name evidence="4" type="ORF">AVDCRST_MAG18-3949</name>
</gene>
<dbReference type="GO" id="GO:0009073">
    <property type="term" value="P:aromatic amino acid family biosynthetic process"/>
    <property type="evidence" value="ECO:0007669"/>
    <property type="project" value="InterPro"/>
</dbReference>
<dbReference type="InterPro" id="IPR013785">
    <property type="entry name" value="Aldolase_TIM"/>
</dbReference>
<dbReference type="PANTHER" id="PTHR43018">
    <property type="entry name" value="PHOSPHO-2-DEHYDRO-3-DEOXYHEPTONATE ALDOLASE"/>
    <property type="match status" value="1"/>
</dbReference>
<evidence type="ECO:0000313" key="4">
    <source>
        <dbReference type="EMBL" id="CAA9586644.1"/>
    </source>
</evidence>
<reference evidence="4" key="1">
    <citation type="submission" date="2020-02" db="EMBL/GenBank/DDBJ databases">
        <authorList>
            <person name="Meier V. D."/>
        </authorList>
    </citation>
    <scope>NUCLEOTIDE SEQUENCE</scope>
    <source>
        <strain evidence="4">AVDCRST_MAG18</strain>
    </source>
</reference>
<protein>
    <submittedName>
        <fullName evidence="4">2-keto-3-deoxy-D-arabino-heptulosonate-7-phosphat e synthase I beta</fullName>
        <ecNumber evidence="4">2.5.1.54</ecNumber>
    </submittedName>
</protein>
<keyword evidence="1 4" id="KW-0808">Transferase</keyword>
<dbReference type="EC" id="2.5.1.54" evidence="4"/>
<dbReference type="NCBIfam" id="NF009239">
    <property type="entry name" value="PRK12595.1"/>
    <property type="match status" value="1"/>
</dbReference>
<name>A0A6J4VRF3_9BACT</name>
<evidence type="ECO:0000256" key="1">
    <source>
        <dbReference type="ARBA" id="ARBA00022679"/>
    </source>
</evidence>
<dbReference type="SUPFAM" id="SSF51569">
    <property type="entry name" value="Aldolase"/>
    <property type="match status" value="1"/>
</dbReference>
<dbReference type="GO" id="GO:0016832">
    <property type="term" value="F:aldehyde-lyase activity"/>
    <property type="evidence" value="ECO:0007669"/>
    <property type="project" value="InterPro"/>
</dbReference>
<dbReference type="InterPro" id="IPR052899">
    <property type="entry name" value="Class-I_DAHP_synthase"/>
</dbReference>
<dbReference type="InterPro" id="IPR006268">
    <property type="entry name" value="DAHP_syn_2"/>
</dbReference>
<feature type="domain" description="DAHP synthetase I/KDSA" evidence="2">
    <location>
        <begin position="89"/>
        <end position="324"/>
    </location>
</feature>
<dbReference type="Pfam" id="PF18152">
    <property type="entry name" value="DAHP_snth_FXD"/>
    <property type="match status" value="1"/>
</dbReference>
<dbReference type="Gene3D" id="3.20.20.70">
    <property type="entry name" value="Aldolase class I"/>
    <property type="match status" value="1"/>
</dbReference>